<dbReference type="Proteomes" id="UP000807115">
    <property type="component" value="Chromosome 1"/>
</dbReference>
<evidence type="ECO:0000313" key="3">
    <source>
        <dbReference type="Proteomes" id="UP000807115"/>
    </source>
</evidence>
<comment type="caution">
    <text evidence="2">The sequence shown here is derived from an EMBL/GenBank/DDBJ whole genome shotgun (WGS) entry which is preliminary data.</text>
</comment>
<dbReference type="AlphaFoldDB" id="A0A921V0K9"/>
<organism evidence="2 3">
    <name type="scientific">Sorghum bicolor</name>
    <name type="common">Sorghum</name>
    <name type="synonym">Sorghum vulgare</name>
    <dbReference type="NCBI Taxonomy" id="4558"/>
    <lineage>
        <taxon>Eukaryota</taxon>
        <taxon>Viridiplantae</taxon>
        <taxon>Streptophyta</taxon>
        <taxon>Embryophyta</taxon>
        <taxon>Tracheophyta</taxon>
        <taxon>Spermatophyta</taxon>
        <taxon>Magnoliopsida</taxon>
        <taxon>Liliopsida</taxon>
        <taxon>Poales</taxon>
        <taxon>Poaceae</taxon>
        <taxon>PACMAD clade</taxon>
        <taxon>Panicoideae</taxon>
        <taxon>Andropogonodae</taxon>
        <taxon>Andropogoneae</taxon>
        <taxon>Sorghinae</taxon>
        <taxon>Sorghum</taxon>
    </lineage>
</organism>
<proteinExistence type="predicted"/>
<accession>A0A921V0K9</accession>
<evidence type="ECO:0000256" key="1">
    <source>
        <dbReference type="SAM" id="MobiDB-lite"/>
    </source>
</evidence>
<protein>
    <submittedName>
        <fullName evidence="2">Uncharacterized protein</fullName>
    </submittedName>
</protein>
<sequence>MAEYAERPVEGDPVAVAAHVEAHPDVGLLVVVGLDEAHGDDPRPPRERAPEHRAHGLGRQVVDGGGRRDGVREHERVRLRPPRLALEEREPADGRAVPARRRRSRKGYRHVVADAAARRHDPVQRGGVELPRDRQAKLGLVPPHGGLHVRVERVRRLALRRRRPGHGHVAEPRQVALELGEARDVAASAGVQQLLEGAPRGAAVLPVHRRRHGPVGGPYVDAGDDAEGANKQEEQHRYDTRPARHGSIRARLGLGCRGR</sequence>
<feature type="compositionally biased region" description="Basic and acidic residues" evidence="1">
    <location>
        <begin position="65"/>
        <end position="78"/>
    </location>
</feature>
<feature type="region of interest" description="Disordered" evidence="1">
    <location>
        <begin position="33"/>
        <end position="108"/>
    </location>
</feature>
<name>A0A921V0K9_SORBI</name>
<feature type="compositionally biased region" description="Basic and acidic residues" evidence="1">
    <location>
        <begin position="35"/>
        <end position="54"/>
    </location>
</feature>
<feature type="compositionally biased region" description="Basic and acidic residues" evidence="1">
    <location>
        <begin position="228"/>
        <end position="242"/>
    </location>
</feature>
<reference evidence="2" key="1">
    <citation type="journal article" date="2019" name="BMC Genomics">
        <title>A new reference genome for Sorghum bicolor reveals high levels of sequence similarity between sweet and grain genotypes: implications for the genetics of sugar metabolism.</title>
        <authorList>
            <person name="Cooper E.A."/>
            <person name="Brenton Z.W."/>
            <person name="Flinn B.S."/>
            <person name="Jenkins J."/>
            <person name="Shu S."/>
            <person name="Flowers D."/>
            <person name="Luo F."/>
            <person name="Wang Y."/>
            <person name="Xia P."/>
            <person name="Barry K."/>
            <person name="Daum C."/>
            <person name="Lipzen A."/>
            <person name="Yoshinaga Y."/>
            <person name="Schmutz J."/>
            <person name="Saski C."/>
            <person name="Vermerris W."/>
            <person name="Kresovich S."/>
        </authorList>
    </citation>
    <scope>NUCLEOTIDE SEQUENCE</scope>
</reference>
<reference evidence="2" key="2">
    <citation type="submission" date="2020-10" db="EMBL/GenBank/DDBJ databases">
        <authorList>
            <person name="Cooper E.A."/>
            <person name="Brenton Z.W."/>
            <person name="Flinn B.S."/>
            <person name="Jenkins J."/>
            <person name="Shu S."/>
            <person name="Flowers D."/>
            <person name="Luo F."/>
            <person name="Wang Y."/>
            <person name="Xia P."/>
            <person name="Barry K."/>
            <person name="Daum C."/>
            <person name="Lipzen A."/>
            <person name="Yoshinaga Y."/>
            <person name="Schmutz J."/>
            <person name="Saski C."/>
            <person name="Vermerris W."/>
            <person name="Kresovich S."/>
        </authorList>
    </citation>
    <scope>NUCLEOTIDE SEQUENCE</scope>
</reference>
<dbReference type="EMBL" id="CM027680">
    <property type="protein sequence ID" value="KAG0550255.1"/>
    <property type="molecule type" value="Genomic_DNA"/>
</dbReference>
<evidence type="ECO:0000313" key="2">
    <source>
        <dbReference type="EMBL" id="KAG0550255.1"/>
    </source>
</evidence>
<feature type="region of interest" description="Disordered" evidence="1">
    <location>
        <begin position="210"/>
        <end position="247"/>
    </location>
</feature>
<gene>
    <name evidence="2" type="ORF">BDA96_01G323800</name>
</gene>
<feature type="compositionally biased region" description="Basic residues" evidence="1">
    <location>
        <begin position="98"/>
        <end position="108"/>
    </location>
</feature>